<proteinExistence type="predicted"/>
<dbReference type="AlphaFoldDB" id="A0A934JN34"/>
<evidence type="ECO:0000313" key="1">
    <source>
        <dbReference type="EMBL" id="MBJ7539265.1"/>
    </source>
</evidence>
<organism evidence="1 2">
    <name type="scientific">Marinomonas transparens</name>
    <dbReference type="NCBI Taxonomy" id="2795388"/>
    <lineage>
        <taxon>Bacteria</taxon>
        <taxon>Pseudomonadati</taxon>
        <taxon>Pseudomonadota</taxon>
        <taxon>Gammaproteobacteria</taxon>
        <taxon>Oceanospirillales</taxon>
        <taxon>Oceanospirillaceae</taxon>
        <taxon>Marinomonas</taxon>
    </lineage>
</organism>
<dbReference type="EMBL" id="JAEMNX010000022">
    <property type="protein sequence ID" value="MBJ7539265.1"/>
    <property type="molecule type" value="Genomic_DNA"/>
</dbReference>
<name>A0A934JN34_9GAMM</name>
<evidence type="ECO:0000313" key="2">
    <source>
        <dbReference type="Proteomes" id="UP000628710"/>
    </source>
</evidence>
<comment type="caution">
    <text evidence="1">The sequence shown here is derived from an EMBL/GenBank/DDBJ whole genome shotgun (WGS) entry which is preliminary data.</text>
</comment>
<dbReference type="RefSeq" id="WP_199469670.1">
    <property type="nucleotide sequence ID" value="NZ_JAEMNX010000022.1"/>
</dbReference>
<gene>
    <name evidence="1" type="ORF">I8J31_16425</name>
</gene>
<reference evidence="1" key="1">
    <citation type="submission" date="2020-12" db="EMBL/GenBank/DDBJ databases">
        <title>Marinomonas arctica sp. nov., a psychrotolerant bacterium isolated from the Arctic.</title>
        <authorList>
            <person name="Zhang Y."/>
        </authorList>
    </citation>
    <scope>NUCLEOTIDE SEQUENCE</scope>
    <source>
        <strain evidence="1">C1424</strain>
    </source>
</reference>
<keyword evidence="2" id="KW-1185">Reference proteome</keyword>
<dbReference type="Proteomes" id="UP000628710">
    <property type="component" value="Unassembled WGS sequence"/>
</dbReference>
<accession>A0A934JN34</accession>
<sequence>MAATKPDKKEQKIKERKPIQLMKVHFPDGVVVEVSAPYCTREEWAERTGMDEDVVKLALYNRQMARHKFSPKGDLFVNVIEETRRLVESKPWNR</sequence>
<protein>
    <submittedName>
        <fullName evidence="1">Uncharacterized protein</fullName>
    </submittedName>
</protein>